<protein>
    <submittedName>
        <fullName evidence="1">Uncharacterized protein</fullName>
    </submittedName>
</protein>
<proteinExistence type="predicted"/>
<sequence length="191" mass="22176">MGVAQSIDISSNPRDWSHNDVSTLKATLKKLFTSHSVILKFLILTISIMYSRTNENLWKNIIIRSIYSNQPTNSIILPPRMVLTPIMSPQAVESFSTILSYDHLAEIALWIDKKLLHTLWKISHMILNYFAEIKGTDGTLGGYDPIAWDKPEKNYKYCNERFIFSLKNINIQTFILSRVKRHNMQFISREL</sequence>
<dbReference type="EMBL" id="QKWP01000042">
    <property type="protein sequence ID" value="RIB29282.1"/>
    <property type="molecule type" value="Genomic_DNA"/>
</dbReference>
<comment type="caution">
    <text evidence="1">The sequence shown here is derived from an EMBL/GenBank/DDBJ whole genome shotgun (WGS) entry which is preliminary data.</text>
</comment>
<dbReference type="AlphaFoldDB" id="A0A397W5G2"/>
<dbReference type="OrthoDB" id="2352230at2759"/>
<evidence type="ECO:0000313" key="1">
    <source>
        <dbReference type="EMBL" id="RIB29282.1"/>
    </source>
</evidence>
<dbReference type="Proteomes" id="UP000266673">
    <property type="component" value="Unassembled WGS sequence"/>
</dbReference>
<keyword evidence="2" id="KW-1185">Reference proteome</keyword>
<accession>A0A397W5G2</accession>
<name>A0A397W5G2_9GLOM</name>
<reference evidence="1 2" key="1">
    <citation type="submission" date="2018-06" db="EMBL/GenBank/DDBJ databases">
        <title>Comparative genomics reveals the genomic features of Rhizophagus irregularis, R. cerebriforme, R. diaphanum and Gigaspora rosea, and their symbiotic lifestyle signature.</title>
        <authorList>
            <person name="Morin E."/>
            <person name="San Clemente H."/>
            <person name="Chen E.C.H."/>
            <person name="De La Providencia I."/>
            <person name="Hainaut M."/>
            <person name="Kuo A."/>
            <person name="Kohler A."/>
            <person name="Murat C."/>
            <person name="Tang N."/>
            <person name="Roy S."/>
            <person name="Loubradou J."/>
            <person name="Henrissat B."/>
            <person name="Grigoriev I.V."/>
            <person name="Corradi N."/>
            <person name="Roux C."/>
            <person name="Martin F.M."/>
        </authorList>
    </citation>
    <scope>NUCLEOTIDE SEQUENCE [LARGE SCALE GENOMIC DNA]</scope>
    <source>
        <strain evidence="1 2">DAOM 194757</strain>
    </source>
</reference>
<evidence type="ECO:0000313" key="2">
    <source>
        <dbReference type="Proteomes" id="UP000266673"/>
    </source>
</evidence>
<organism evidence="1 2">
    <name type="scientific">Gigaspora rosea</name>
    <dbReference type="NCBI Taxonomy" id="44941"/>
    <lineage>
        <taxon>Eukaryota</taxon>
        <taxon>Fungi</taxon>
        <taxon>Fungi incertae sedis</taxon>
        <taxon>Mucoromycota</taxon>
        <taxon>Glomeromycotina</taxon>
        <taxon>Glomeromycetes</taxon>
        <taxon>Diversisporales</taxon>
        <taxon>Gigasporaceae</taxon>
        <taxon>Gigaspora</taxon>
    </lineage>
</organism>
<gene>
    <name evidence="1" type="ORF">C2G38_2155831</name>
</gene>